<dbReference type="PANTHER" id="PTHR43037:SF1">
    <property type="entry name" value="BLL1128 PROTEIN"/>
    <property type="match status" value="1"/>
</dbReference>
<reference evidence="4 5" key="1">
    <citation type="submission" date="2021-02" db="EMBL/GenBank/DDBJ databases">
        <title>De Novo genome assembly of isolated myxobacteria.</title>
        <authorList>
            <person name="Stevens D.C."/>
        </authorList>
    </citation>
    <scope>NUCLEOTIDE SEQUENCE [LARGE SCALE GENOMIC DNA]</scope>
    <source>
        <strain evidence="4 5">SCHIC003</strain>
    </source>
</reference>
<dbReference type="Proteomes" id="UP000663090">
    <property type="component" value="Chromosome"/>
</dbReference>
<keyword evidence="2" id="KW-0378">Hydrolase</keyword>
<organism evidence="4 5">
    <name type="scientific">Myxococcus landrumensis</name>
    <dbReference type="NCBI Taxonomy" id="2813577"/>
    <lineage>
        <taxon>Bacteria</taxon>
        <taxon>Pseudomonadati</taxon>
        <taxon>Myxococcota</taxon>
        <taxon>Myxococcia</taxon>
        <taxon>Myxococcales</taxon>
        <taxon>Cystobacterineae</taxon>
        <taxon>Myxococcaceae</taxon>
        <taxon>Myxococcus</taxon>
    </lineage>
</organism>
<dbReference type="RefSeq" id="WP_015353494.1">
    <property type="nucleotide sequence ID" value="NZ_CP071091.1"/>
</dbReference>
<dbReference type="InterPro" id="IPR029058">
    <property type="entry name" value="AB_hydrolase_fold"/>
</dbReference>
<dbReference type="NCBIfam" id="TIGR01840">
    <property type="entry name" value="esterase_phb"/>
    <property type="match status" value="1"/>
</dbReference>
<dbReference type="Gene3D" id="3.40.50.1820">
    <property type="entry name" value="alpha/beta hydrolase"/>
    <property type="match status" value="1"/>
</dbReference>
<gene>
    <name evidence="4" type="ORF">JY572_27595</name>
</gene>
<feature type="signal peptide" evidence="3">
    <location>
        <begin position="1"/>
        <end position="31"/>
    </location>
</feature>
<evidence type="ECO:0000256" key="3">
    <source>
        <dbReference type="SAM" id="SignalP"/>
    </source>
</evidence>
<evidence type="ECO:0000313" key="4">
    <source>
        <dbReference type="EMBL" id="QSQ12117.1"/>
    </source>
</evidence>
<accession>A0ABX7N085</accession>
<evidence type="ECO:0000313" key="5">
    <source>
        <dbReference type="Proteomes" id="UP000663090"/>
    </source>
</evidence>
<dbReference type="EMBL" id="CP071091">
    <property type="protein sequence ID" value="QSQ12117.1"/>
    <property type="molecule type" value="Genomic_DNA"/>
</dbReference>
<protein>
    <submittedName>
        <fullName evidence="4">PHB depolymerase family esterase</fullName>
    </submittedName>
</protein>
<keyword evidence="5" id="KW-1185">Reference proteome</keyword>
<dbReference type="SUPFAM" id="SSF53474">
    <property type="entry name" value="alpha/beta-Hydrolases"/>
    <property type="match status" value="2"/>
</dbReference>
<proteinExistence type="predicted"/>
<evidence type="ECO:0000256" key="2">
    <source>
        <dbReference type="ARBA" id="ARBA00022801"/>
    </source>
</evidence>
<dbReference type="Pfam" id="PF10503">
    <property type="entry name" value="Esterase_PHB"/>
    <property type="match status" value="1"/>
</dbReference>
<sequence length="336" mass="36109">MSMKRRGVVLSRALCLLAGLLALSTGTPAYAGEWVHGNHVGAWGVRGFQVWVPTGYDSMTPRPLLVALHGCLQNPDQFAGLTRLNEKADAEGFLVLYPNQATFANATQCWNFMLGMNQERGTGEPSLIVGMVDLVKQRYAVDSRRVYVGGVSAGGVLTGTLMACYSDVFAAGMVGAGAMYKAATTVSGTAFSMLFGSIYSPDDRGKDAWVCSGRPRRTVPVLVMHGTEDSVVNPLNGEQAVKQFLQTSDYGDDGVANDSIPGTPTSTRSFTVPGGRSYTVKDYVRGGELVARKYEIHGMDHAWPGGDSRYPFADPSGPDATTLMWDFFKQHALDVP</sequence>
<dbReference type="InterPro" id="IPR010126">
    <property type="entry name" value="Esterase_phb"/>
</dbReference>
<feature type="chain" id="PRO_5045698299" evidence="3">
    <location>
        <begin position="32"/>
        <end position="336"/>
    </location>
</feature>
<dbReference type="InterPro" id="IPR050955">
    <property type="entry name" value="Plant_Biomass_Hydrol_Est"/>
</dbReference>
<name>A0ABX7N085_9BACT</name>
<keyword evidence="1 3" id="KW-0732">Signal</keyword>
<evidence type="ECO:0000256" key="1">
    <source>
        <dbReference type="ARBA" id="ARBA00022729"/>
    </source>
</evidence>
<dbReference type="PANTHER" id="PTHR43037">
    <property type="entry name" value="UNNAMED PRODUCT-RELATED"/>
    <property type="match status" value="1"/>
</dbReference>